<evidence type="ECO:0000256" key="2">
    <source>
        <dbReference type="ARBA" id="ARBA00022676"/>
    </source>
</evidence>
<dbReference type="EMBL" id="LR130778">
    <property type="protein sequence ID" value="VDN49091.1"/>
    <property type="molecule type" value="Genomic_DNA"/>
</dbReference>
<accession>A0A3P7Q145</accession>
<evidence type="ECO:0000256" key="5">
    <source>
        <dbReference type="ARBA" id="ARBA00022985"/>
    </source>
</evidence>
<dbReference type="GO" id="GO:0005886">
    <property type="term" value="C:plasma membrane"/>
    <property type="evidence" value="ECO:0007669"/>
    <property type="project" value="TreeGrafter"/>
</dbReference>
<keyword evidence="5" id="KW-0448">Lipopolysaccharide biosynthesis</keyword>
<dbReference type="Proteomes" id="UP000279029">
    <property type="component" value="Chromosome"/>
</dbReference>
<evidence type="ECO:0000256" key="6">
    <source>
        <dbReference type="ARBA" id="ARBA00022989"/>
    </source>
</evidence>
<dbReference type="InterPro" id="IPR029044">
    <property type="entry name" value="Nucleotide-diphossugar_trans"/>
</dbReference>
<keyword evidence="6" id="KW-1133">Transmembrane helix</keyword>
<dbReference type="PANTHER" id="PTHR48090">
    <property type="entry name" value="UNDECAPRENYL-PHOSPHATE 4-DEOXY-4-FORMAMIDO-L-ARABINOSE TRANSFERASE-RELATED"/>
    <property type="match status" value="1"/>
</dbReference>
<dbReference type="GO" id="GO:0099621">
    <property type="term" value="F:undecaprenyl-phosphate 4-deoxy-4-formamido-L-arabinose transferase activity"/>
    <property type="evidence" value="ECO:0007669"/>
    <property type="project" value="TreeGrafter"/>
</dbReference>
<dbReference type="InterPro" id="IPR050256">
    <property type="entry name" value="Glycosyltransferase_2"/>
</dbReference>
<feature type="domain" description="Glycosyltransferase 2-like" evidence="8">
    <location>
        <begin position="3"/>
        <end position="124"/>
    </location>
</feature>
<dbReference type="PANTHER" id="PTHR48090:SF3">
    <property type="entry name" value="UNDECAPRENYL-PHOSPHATE 4-DEOXY-4-FORMAMIDO-L-ARABINOSE TRANSFERASE"/>
    <property type="match status" value="1"/>
</dbReference>
<dbReference type="InterPro" id="IPR001173">
    <property type="entry name" value="Glyco_trans_2-like"/>
</dbReference>
<organism evidence="9 10">
    <name type="scientific">Petrocella atlantisensis</name>
    <dbReference type="NCBI Taxonomy" id="2173034"/>
    <lineage>
        <taxon>Bacteria</taxon>
        <taxon>Bacillati</taxon>
        <taxon>Bacillota</taxon>
        <taxon>Clostridia</taxon>
        <taxon>Lachnospirales</taxon>
        <taxon>Vallitaleaceae</taxon>
        <taxon>Petrocella</taxon>
    </lineage>
</organism>
<dbReference type="OrthoDB" id="9807674at2"/>
<evidence type="ECO:0000256" key="1">
    <source>
        <dbReference type="ARBA" id="ARBA00022475"/>
    </source>
</evidence>
<evidence type="ECO:0000256" key="4">
    <source>
        <dbReference type="ARBA" id="ARBA00022692"/>
    </source>
</evidence>
<keyword evidence="2" id="KW-0328">Glycosyltransferase</keyword>
<dbReference type="Pfam" id="PF00535">
    <property type="entry name" value="Glycos_transf_2"/>
    <property type="match status" value="1"/>
</dbReference>
<gene>
    <name evidence="9" type="ORF">PATL70BA_3169</name>
</gene>
<keyword evidence="1" id="KW-1003">Cell membrane</keyword>
<sequence length="243" mass="27893">MISIVIPTYNRAGHLKNLYFKLDEAMIHMGESYELILVDDASKDDTAEVIREICKMSRQVKGVILTYNVGQQNATLAGIRHASHEVVVTLDDDLKYDPATINQLLDVYNQGYDVVYGIVKEVKRKKIRRLGTAVKEMLLFLLCKKPKEVQLTSYKVMGGSILDHIRSDAHEKVYLSARLLQKTNNIINVEVASNKEHLATTYSLRQLIRLTFTIVKYYGPKLTHQNHQKDMNKRTQYVIKELV</sequence>
<keyword evidence="3" id="KW-0808">Transferase</keyword>
<dbReference type="RefSeq" id="WP_125138124.1">
    <property type="nucleotide sequence ID" value="NZ_LR130778.1"/>
</dbReference>
<name>A0A3P7Q145_9FIRM</name>
<evidence type="ECO:0000259" key="8">
    <source>
        <dbReference type="Pfam" id="PF00535"/>
    </source>
</evidence>
<keyword evidence="10" id="KW-1185">Reference proteome</keyword>
<keyword evidence="4" id="KW-0812">Transmembrane</keyword>
<proteinExistence type="predicted"/>
<dbReference type="SUPFAM" id="SSF53448">
    <property type="entry name" value="Nucleotide-diphospho-sugar transferases"/>
    <property type="match status" value="1"/>
</dbReference>
<evidence type="ECO:0000313" key="10">
    <source>
        <dbReference type="Proteomes" id="UP000279029"/>
    </source>
</evidence>
<dbReference type="AlphaFoldDB" id="A0A3P7Q145"/>
<keyword evidence="7" id="KW-0472">Membrane</keyword>
<evidence type="ECO:0000256" key="3">
    <source>
        <dbReference type="ARBA" id="ARBA00022679"/>
    </source>
</evidence>
<protein>
    <recommendedName>
        <fullName evidence="8">Glycosyltransferase 2-like domain-containing protein</fullName>
    </recommendedName>
</protein>
<dbReference type="Gene3D" id="3.90.550.10">
    <property type="entry name" value="Spore Coat Polysaccharide Biosynthesis Protein SpsA, Chain A"/>
    <property type="match status" value="1"/>
</dbReference>
<dbReference type="KEGG" id="cbar:PATL70BA_3169"/>
<dbReference type="GO" id="GO:0009103">
    <property type="term" value="P:lipopolysaccharide biosynthetic process"/>
    <property type="evidence" value="ECO:0007669"/>
    <property type="project" value="UniProtKB-KW"/>
</dbReference>
<evidence type="ECO:0000313" key="9">
    <source>
        <dbReference type="EMBL" id="VDN49091.1"/>
    </source>
</evidence>
<reference evidence="9 10" key="1">
    <citation type="submission" date="2018-09" db="EMBL/GenBank/DDBJ databases">
        <authorList>
            <person name="Postec A."/>
        </authorList>
    </citation>
    <scope>NUCLEOTIDE SEQUENCE [LARGE SCALE GENOMIC DNA]</scope>
    <source>
        <strain evidence="9">70B-A</strain>
    </source>
</reference>
<evidence type="ECO:0000256" key="7">
    <source>
        <dbReference type="ARBA" id="ARBA00023136"/>
    </source>
</evidence>